<evidence type="ECO:0000256" key="4">
    <source>
        <dbReference type="SAM" id="MobiDB-lite"/>
    </source>
</evidence>
<dbReference type="PANTHER" id="PTHR13096:SF9">
    <property type="entry name" value="BIFUNCTIONAL LYSINE-SPECIFIC DEMETHYLASE AND HISTIDYL-HYDROXYLASE"/>
    <property type="match status" value="1"/>
</dbReference>
<dbReference type="AlphaFoldDB" id="A0A811QS84"/>
<evidence type="ECO:0000256" key="2">
    <source>
        <dbReference type="ARBA" id="ARBA00023004"/>
    </source>
</evidence>
<evidence type="ECO:0000256" key="3">
    <source>
        <dbReference type="RuleBase" id="RU366061"/>
    </source>
</evidence>
<evidence type="ECO:0000256" key="1">
    <source>
        <dbReference type="ARBA" id="ARBA00022723"/>
    </source>
</evidence>
<dbReference type="Gene3D" id="2.60.120.650">
    <property type="entry name" value="Cupin"/>
    <property type="match status" value="1"/>
</dbReference>
<feature type="compositionally biased region" description="Low complexity" evidence="4">
    <location>
        <begin position="647"/>
        <end position="661"/>
    </location>
</feature>
<keyword evidence="3" id="KW-0539">Nucleus</keyword>
<comment type="cofactor">
    <cofactor evidence="3">
        <name>Fe(2+)</name>
        <dbReference type="ChEBI" id="CHEBI:29033"/>
    </cofactor>
    <text evidence="3">Binds 1 Fe(2+) ion per subunit.</text>
</comment>
<keyword evidence="3" id="KW-0804">Transcription</keyword>
<keyword evidence="3" id="KW-0560">Oxidoreductase</keyword>
<name>A0A811QS84_9POAL</name>
<sequence length="689" mass="78376">MKVGFLSQLFSNRKRLDLGMEVGMERIRGMWSEVEPRREERAELGKTEQKVLLTSTRSRRASKSYLSHVLYLKVPALNYIVESVYGFTHSRSTESPKSLTEANKILCLIIDTVVLLNLQQELVRNVLSLLYKIWKRTQLLRSSTDCNKWKNKLQSKEYEIPEAIFRFSIGLASPACPEPDVVRKSIFVQTVSDFETFVLAYWEKSPNLYRRKQSTQKDSPVLAALHSAFNLGTAPDAIIESLIKGLVSCPAISSDELDINSFLHEVHDSLGDFVKYRQDIRVMRTQNPNDQTSRGCVTEEHFFDDGSIFMDEDAFIEKCKHAFKNGYSIALRGMEFRSEKVAAVASALADLFGQPSVGANIYFSPARSQGLARHYDDHCLLVWQLLGSKKWMIWPNPKPLLPRLYEPFDPLDGTLDENSGRVEVLLEGDMMWEGFAHIALHCWTEKQQLRDSQLVEFKGKVETSLSAIVLHVPIRLLSDSDPIFRKACMVAAKFGPSSSCTMTHLKAFRSNQRSTFDEILRKIDQNCSIEEALKPIVLAVKERDDEAFQWMSWLRHLPQQGVDIIDFCNIFGTLQELLDAFNSNPDQALDGFTAFKSGFCQRVVYEDACETFETLLEMYRTTRTQYMRGMLALHGAARRNDATSFSTPPAAVPHAPTVDPPLQNSDFFTGSAHERRTKRPELDRGKTVC</sequence>
<feature type="domain" description="JmjC" evidence="5">
    <location>
        <begin position="355"/>
        <end position="432"/>
    </location>
</feature>
<proteinExistence type="inferred from homology"/>
<dbReference type="EMBL" id="CAJGYO010000012">
    <property type="protein sequence ID" value="CAD6261916.1"/>
    <property type="molecule type" value="Genomic_DNA"/>
</dbReference>
<feature type="compositionally biased region" description="Basic and acidic residues" evidence="4">
    <location>
        <begin position="679"/>
        <end position="689"/>
    </location>
</feature>
<dbReference type="EC" id="1.14.11.-" evidence="3"/>
<keyword evidence="3" id="KW-0805">Transcription regulation</keyword>
<keyword evidence="3" id="KW-0223">Dioxygenase</keyword>
<keyword evidence="7" id="KW-1185">Reference proteome</keyword>
<dbReference type="GO" id="GO:0032453">
    <property type="term" value="F:histone H3K4 demethylase activity"/>
    <property type="evidence" value="ECO:0007669"/>
    <property type="project" value="TreeGrafter"/>
</dbReference>
<comment type="subcellular location">
    <subcellularLocation>
        <location evidence="3">Nucleus</location>
    </subcellularLocation>
</comment>
<dbReference type="GO" id="GO:0051864">
    <property type="term" value="F:histone H3K36 demethylase activity"/>
    <property type="evidence" value="ECO:0007669"/>
    <property type="project" value="TreeGrafter"/>
</dbReference>
<gene>
    <name evidence="6" type="ORF">NCGR_LOCUS45302</name>
</gene>
<dbReference type="GO" id="GO:0005506">
    <property type="term" value="F:iron ion binding"/>
    <property type="evidence" value="ECO:0007669"/>
    <property type="project" value="UniProtKB-UniRule"/>
</dbReference>
<dbReference type="OrthoDB" id="425950at2759"/>
<dbReference type="SUPFAM" id="SSF51197">
    <property type="entry name" value="Clavaminate synthase-like"/>
    <property type="match status" value="1"/>
</dbReference>
<organism evidence="6 7">
    <name type="scientific">Miscanthus lutarioriparius</name>
    <dbReference type="NCBI Taxonomy" id="422564"/>
    <lineage>
        <taxon>Eukaryota</taxon>
        <taxon>Viridiplantae</taxon>
        <taxon>Streptophyta</taxon>
        <taxon>Embryophyta</taxon>
        <taxon>Tracheophyta</taxon>
        <taxon>Spermatophyta</taxon>
        <taxon>Magnoliopsida</taxon>
        <taxon>Liliopsida</taxon>
        <taxon>Poales</taxon>
        <taxon>Poaceae</taxon>
        <taxon>PACMAD clade</taxon>
        <taxon>Panicoideae</taxon>
        <taxon>Andropogonodae</taxon>
        <taxon>Andropogoneae</taxon>
        <taxon>Saccharinae</taxon>
        <taxon>Miscanthus</taxon>
    </lineage>
</organism>
<comment type="similarity">
    <text evidence="3">Belongs to the ROX family.</text>
</comment>
<reference evidence="6" key="1">
    <citation type="submission" date="2020-10" db="EMBL/GenBank/DDBJ databases">
        <authorList>
            <person name="Han B."/>
            <person name="Lu T."/>
            <person name="Zhao Q."/>
            <person name="Huang X."/>
            <person name="Zhao Y."/>
        </authorList>
    </citation>
    <scope>NUCLEOTIDE SEQUENCE</scope>
</reference>
<comment type="caution">
    <text evidence="6">The sequence shown here is derived from an EMBL/GenBank/DDBJ whole genome shotgun (WGS) entry which is preliminary data.</text>
</comment>
<dbReference type="PANTHER" id="PTHR13096">
    <property type="entry name" value="MINA53 MYC INDUCED NUCLEAR ANTIGEN"/>
    <property type="match status" value="1"/>
</dbReference>
<dbReference type="Proteomes" id="UP000604825">
    <property type="component" value="Unassembled WGS sequence"/>
</dbReference>
<accession>A0A811QS84</accession>
<evidence type="ECO:0000313" key="6">
    <source>
        <dbReference type="EMBL" id="CAD6261916.1"/>
    </source>
</evidence>
<dbReference type="Pfam" id="PF08007">
    <property type="entry name" value="JmjC_2"/>
    <property type="match status" value="1"/>
</dbReference>
<dbReference type="InterPro" id="IPR039994">
    <property type="entry name" value="NO66-like"/>
</dbReference>
<dbReference type="InterPro" id="IPR003347">
    <property type="entry name" value="JmjC_dom"/>
</dbReference>
<evidence type="ECO:0000259" key="5">
    <source>
        <dbReference type="Pfam" id="PF08007"/>
    </source>
</evidence>
<keyword evidence="2 3" id="KW-0408">Iron</keyword>
<protein>
    <recommendedName>
        <fullName evidence="3">Bifunctional lysine-specific demethylase and histidyl-hydroxylase</fullName>
        <ecNumber evidence="3">1.14.11.-</ecNumber>
    </recommendedName>
</protein>
<feature type="region of interest" description="Disordered" evidence="4">
    <location>
        <begin position="641"/>
        <end position="689"/>
    </location>
</feature>
<comment type="function">
    <text evidence="3">Oxygenase that can act as both a histone lysine demethylase and a ribosomal histidine hydroxylase.</text>
</comment>
<dbReference type="GO" id="GO:0005730">
    <property type="term" value="C:nucleolus"/>
    <property type="evidence" value="ECO:0007669"/>
    <property type="project" value="TreeGrafter"/>
</dbReference>
<keyword evidence="1 3" id="KW-0479">Metal-binding</keyword>
<evidence type="ECO:0000313" key="7">
    <source>
        <dbReference type="Proteomes" id="UP000604825"/>
    </source>
</evidence>